<protein>
    <submittedName>
        <fullName evidence="2">Uncharacterized protein</fullName>
    </submittedName>
</protein>
<dbReference type="KEGG" id="schv:BRCON_2667"/>
<dbReference type="AlphaFoldDB" id="A0A2Z4Y951"/>
<feature type="compositionally biased region" description="Basic and acidic residues" evidence="1">
    <location>
        <begin position="20"/>
        <end position="30"/>
    </location>
</feature>
<name>A0A2Z4Y951_SUMC1</name>
<evidence type="ECO:0000313" key="2">
    <source>
        <dbReference type="EMBL" id="AXA37409.1"/>
    </source>
</evidence>
<evidence type="ECO:0000313" key="3">
    <source>
        <dbReference type="Proteomes" id="UP000262583"/>
    </source>
</evidence>
<sequence length="54" mass="6432">MGKREPRAKNAKAQETFLTRSREKREEKTREAKEIRVKLGQWGFLQLSIFRNLA</sequence>
<feature type="region of interest" description="Disordered" evidence="1">
    <location>
        <begin position="1"/>
        <end position="30"/>
    </location>
</feature>
<dbReference type="EMBL" id="CP030759">
    <property type="protein sequence ID" value="AXA37409.1"/>
    <property type="molecule type" value="Genomic_DNA"/>
</dbReference>
<gene>
    <name evidence="2" type="ORF">BRCON_2667</name>
</gene>
<evidence type="ECO:0000256" key="1">
    <source>
        <dbReference type="SAM" id="MobiDB-lite"/>
    </source>
</evidence>
<reference evidence="2 3" key="1">
    <citation type="submission" date="2018-05" db="EMBL/GenBank/DDBJ databases">
        <title>A metagenomic window into the 2 km-deep terrestrial subsurface aquifer revealed taxonomically and functionally diverse microbial community comprising novel uncultured bacterial lineages.</title>
        <authorList>
            <person name="Kadnikov V.V."/>
            <person name="Mardanov A.V."/>
            <person name="Beletsky A.V."/>
            <person name="Banks D."/>
            <person name="Pimenov N.V."/>
            <person name="Frank Y.A."/>
            <person name="Karnachuk O.V."/>
            <person name="Ravin N.V."/>
        </authorList>
    </citation>
    <scope>NUCLEOTIDE SEQUENCE [LARGE SCALE GENOMIC DNA]</scope>
    <source>
        <strain evidence="2">BY</strain>
    </source>
</reference>
<dbReference type="Proteomes" id="UP000262583">
    <property type="component" value="Chromosome"/>
</dbReference>
<accession>A0A2Z4Y951</accession>
<organism evidence="2 3">
    <name type="scientific">Sumerlaea chitinivorans</name>
    <dbReference type="NCBI Taxonomy" id="2250252"/>
    <lineage>
        <taxon>Bacteria</taxon>
        <taxon>Candidatus Sumerlaeota</taxon>
        <taxon>Candidatus Sumerlaeia</taxon>
        <taxon>Candidatus Sumerlaeales</taxon>
        <taxon>Candidatus Sumerlaeaceae</taxon>
        <taxon>Candidatus Sumerlaea</taxon>
    </lineage>
</organism>
<proteinExistence type="predicted"/>